<keyword evidence="3" id="KW-1185">Reference proteome</keyword>
<proteinExistence type="predicted"/>
<dbReference type="AlphaFoldDB" id="A0A1G7V730"/>
<name>A0A1G7V730_9FLAO</name>
<dbReference type="InterPro" id="IPR019619">
    <property type="entry name" value="DUF2490"/>
</dbReference>
<dbReference type="OrthoDB" id="1118734at2"/>
<evidence type="ECO:0000256" key="1">
    <source>
        <dbReference type="SAM" id="SignalP"/>
    </source>
</evidence>
<gene>
    <name evidence="2" type="ORF">SAMN04488027_103123</name>
</gene>
<keyword evidence="1" id="KW-0732">Signal</keyword>
<evidence type="ECO:0008006" key="4">
    <source>
        <dbReference type="Google" id="ProtNLM"/>
    </source>
</evidence>
<feature type="chain" id="PRO_5011729843" description="Intein C-terminal splicing region" evidence="1">
    <location>
        <begin position="19"/>
        <end position="235"/>
    </location>
</feature>
<reference evidence="2 3" key="1">
    <citation type="submission" date="2016-10" db="EMBL/GenBank/DDBJ databases">
        <authorList>
            <person name="de Groot N.N."/>
        </authorList>
    </citation>
    <scope>NUCLEOTIDE SEQUENCE [LARGE SCALE GENOMIC DNA]</scope>
    <source>
        <strain evidence="2 3">DSM 19803</strain>
    </source>
</reference>
<feature type="signal peptide" evidence="1">
    <location>
        <begin position="1"/>
        <end position="18"/>
    </location>
</feature>
<evidence type="ECO:0000313" key="3">
    <source>
        <dbReference type="Proteomes" id="UP000199296"/>
    </source>
</evidence>
<dbReference type="STRING" id="470826.SAMN04488027_103123"/>
<dbReference type="Pfam" id="PF10677">
    <property type="entry name" value="DUF2490"/>
    <property type="match status" value="1"/>
</dbReference>
<protein>
    <recommendedName>
        <fullName evidence="4">Intein C-terminal splicing region</fullName>
    </recommendedName>
</protein>
<dbReference type="Proteomes" id="UP000199296">
    <property type="component" value="Unassembled WGS sequence"/>
</dbReference>
<organism evidence="2 3">
    <name type="scientific">Psychroflexus sediminis</name>
    <dbReference type="NCBI Taxonomy" id="470826"/>
    <lineage>
        <taxon>Bacteria</taxon>
        <taxon>Pseudomonadati</taxon>
        <taxon>Bacteroidota</taxon>
        <taxon>Flavobacteriia</taxon>
        <taxon>Flavobacteriales</taxon>
        <taxon>Flavobacteriaceae</taxon>
        <taxon>Psychroflexus</taxon>
    </lineage>
</organism>
<sequence>MKYLFLSLGLLLSFTALSQVEESKLGSWYMYFYNVNFEESNFGVQGDFQYRNWNSIGDLEQLLLRSGVTYRTDDSSVLFTLGYANITTGSPGRSSSTINENRIYQEALFGQKILQRVHLTHRFRYEQRWIENQDFRTRLRYNLFINVGLNSKELVPKTFYTAFYNELFINGERNNGISEVELFDRNRTYFGLGYIISNSAKVQFGWMRQETETFSKNQLQFSFHHNLNLKNSDQN</sequence>
<evidence type="ECO:0000313" key="2">
    <source>
        <dbReference type="EMBL" id="SDG55576.1"/>
    </source>
</evidence>
<dbReference type="EMBL" id="FNCW01000003">
    <property type="protein sequence ID" value="SDG55576.1"/>
    <property type="molecule type" value="Genomic_DNA"/>
</dbReference>
<accession>A0A1G7V730</accession>
<dbReference type="RefSeq" id="WP_093365755.1">
    <property type="nucleotide sequence ID" value="NZ_FNCW01000003.1"/>
</dbReference>